<reference evidence="2" key="1">
    <citation type="submission" date="2009-12" db="EMBL/GenBank/DDBJ databases">
        <title>Complete sequence of Treponema azotonutricium strain ZAS-9.</title>
        <authorList>
            <person name="Tetu S.G."/>
            <person name="Matson E."/>
            <person name="Ren Q."/>
            <person name="Seshadri R."/>
            <person name="Elbourne L."/>
            <person name="Hassan K.A."/>
            <person name="Durkin A."/>
            <person name="Radune D."/>
            <person name="Mohamoud Y."/>
            <person name="Shay R."/>
            <person name="Jin S."/>
            <person name="Zhang X."/>
            <person name="Lucey K."/>
            <person name="Ballor N.R."/>
            <person name="Ottesen E."/>
            <person name="Rosenthal R."/>
            <person name="Allen A."/>
            <person name="Leadbetter J.R."/>
            <person name="Paulsen I.T."/>
        </authorList>
    </citation>
    <scope>NUCLEOTIDE SEQUENCE [LARGE SCALE GENOMIC DNA]</scope>
    <source>
        <strain evidence="2">ATCC BAA-888 / DSM 13862 / ZAS-9</strain>
    </source>
</reference>
<dbReference type="OrthoDB" id="5952844at2"/>
<dbReference type="HOGENOM" id="CLU_1601962_0_0_12"/>
<dbReference type="EMBL" id="CP001841">
    <property type="protein sequence ID" value="AEF82195.1"/>
    <property type="molecule type" value="Genomic_DNA"/>
</dbReference>
<reference evidence="1 2" key="2">
    <citation type="journal article" date="2011" name="ISME J.">
        <title>RNA-seq reveals cooperative metabolic interactions between two termite-gut spirochete species in co-culture.</title>
        <authorList>
            <person name="Rosenthal A.Z."/>
            <person name="Matson E.G."/>
            <person name="Eldar A."/>
            <person name="Leadbetter J.R."/>
        </authorList>
    </citation>
    <scope>NUCLEOTIDE SEQUENCE [LARGE SCALE GENOMIC DNA]</scope>
    <source>
        <strain evidence="2">ATCC BAA-888 / DSM 13862 / ZAS-9</strain>
    </source>
</reference>
<gene>
    <name evidence="1" type="ordered locus">TREAZ_3356</name>
</gene>
<protein>
    <submittedName>
        <fullName evidence="1">Uncharacterized protein</fullName>
    </submittedName>
</protein>
<accession>F5Y8G4</accession>
<dbReference type="Proteomes" id="UP000009222">
    <property type="component" value="Chromosome"/>
</dbReference>
<evidence type="ECO:0000313" key="2">
    <source>
        <dbReference type="Proteomes" id="UP000009222"/>
    </source>
</evidence>
<organism evidence="1 2">
    <name type="scientific">Leadbettera azotonutricia (strain ATCC BAA-888 / DSM 13862 / ZAS-9)</name>
    <name type="common">Treponema azotonutricium</name>
    <dbReference type="NCBI Taxonomy" id="545695"/>
    <lineage>
        <taxon>Bacteria</taxon>
        <taxon>Pseudomonadati</taxon>
        <taxon>Spirochaetota</taxon>
        <taxon>Spirochaetia</taxon>
        <taxon>Spirochaetales</taxon>
        <taxon>Breznakiellaceae</taxon>
        <taxon>Leadbettera</taxon>
    </lineage>
</organism>
<dbReference type="InParanoid" id="F5Y8G4"/>
<name>F5Y8G4_LEAAZ</name>
<proteinExistence type="predicted"/>
<dbReference type="AlphaFoldDB" id="F5Y8G4"/>
<keyword evidence="2" id="KW-1185">Reference proteome</keyword>
<evidence type="ECO:0000313" key="1">
    <source>
        <dbReference type="EMBL" id="AEF82195.1"/>
    </source>
</evidence>
<dbReference type="RefSeq" id="WP_015712213.1">
    <property type="nucleotide sequence ID" value="NC_015577.1"/>
</dbReference>
<dbReference type="KEGG" id="taz:TREAZ_3356"/>
<sequence>MAATAQKSDLPVDAFSEMLGKLEGINSSFALTLKKLSPKPKKSKNAIGIKRLGFVETAHVIALKNTGYIPSYLSVDDLNQDMSNVKVLSQLQNEAKKLMDYIRSSEILLSNSAYQNALSIHRYLREASKSGQAGAKPLYLRLKKQFPHVKRPETELPPNKEGETKL</sequence>